<proteinExistence type="predicted"/>
<dbReference type="Proteomes" id="UP000249417">
    <property type="component" value="Unassembled WGS sequence"/>
</dbReference>
<dbReference type="AlphaFoldDB" id="A0A2W5PQ67"/>
<protein>
    <submittedName>
        <fullName evidence="1">Uncharacterized protein</fullName>
    </submittedName>
</protein>
<evidence type="ECO:0000313" key="2">
    <source>
        <dbReference type="Proteomes" id="UP000249417"/>
    </source>
</evidence>
<gene>
    <name evidence="1" type="ORF">DI551_04515</name>
</gene>
<accession>A0A2W5PQ67</accession>
<reference evidence="1 2" key="1">
    <citation type="submission" date="2017-08" db="EMBL/GenBank/DDBJ databases">
        <title>Infants hospitalized years apart are colonized by the same room-sourced microbial strains.</title>
        <authorList>
            <person name="Brooks B."/>
            <person name="Olm M.R."/>
            <person name="Firek B.A."/>
            <person name="Baker R."/>
            <person name="Thomas B.C."/>
            <person name="Morowitz M.J."/>
            <person name="Banfield J.F."/>
        </authorList>
    </citation>
    <scope>NUCLEOTIDE SEQUENCE [LARGE SCALE GENOMIC DNA]</scope>
    <source>
        <strain evidence="1">S2_005_002_R2_29</strain>
    </source>
</reference>
<comment type="caution">
    <text evidence="1">The sequence shown here is derived from an EMBL/GenBank/DDBJ whole genome shotgun (WGS) entry which is preliminary data.</text>
</comment>
<evidence type="ECO:0000313" key="1">
    <source>
        <dbReference type="EMBL" id="PZQ46817.1"/>
    </source>
</evidence>
<dbReference type="EMBL" id="QFQB01000021">
    <property type="protein sequence ID" value="PZQ46817.1"/>
    <property type="molecule type" value="Genomic_DNA"/>
</dbReference>
<sequence length="114" mass="11763">MPTLMPKDADSNVIPALRLKASGGAHAIAASAASARNATAFNADTQVLSVYATGPVYLRFGTSSVTAASTDHYYPDGIYYDFAIGCGDSKGPRFTHLAVLAAGAACTVFVSEKE</sequence>
<name>A0A2W5PQ67_9BACT</name>
<organism evidence="1 2">
    <name type="scientific">Micavibrio aeruginosavorus</name>
    <dbReference type="NCBI Taxonomy" id="349221"/>
    <lineage>
        <taxon>Bacteria</taxon>
        <taxon>Pseudomonadati</taxon>
        <taxon>Bdellovibrionota</taxon>
        <taxon>Bdellovibrionia</taxon>
        <taxon>Bdellovibrionales</taxon>
        <taxon>Pseudobdellovibrionaceae</taxon>
        <taxon>Micavibrio</taxon>
    </lineage>
</organism>